<dbReference type="OMA" id="VGKNESC"/>
<sequence>MEKIFMVMHCLKERKLVYVVYMLVGEASFWWKGVQAMMKARGEVVNWENFKKVFLEKYFPDSARYAKEAESLRLQQRNMSIQEYVVKFEHLARYYSQAITEALRCRKFSEGLRYELKKTIVPMGIMEFLILVEKAKTVERFEGRTRATKGLEGSSGFRRGKHPQKRPSPFQKGNTNKKPMGTATTAAIQSFRSYRCRGPHMMRDFPINNYVCFKCGKVGHMAKDCNVRNTPVGKNESCSDRQKSYADKRRKPLEFSEGEHVIFKVTPITGVGRDIKAKKLNPKFIRPYQILKRIGPVAYQIALPPSMSNMHDVFHVSQPRKLRRI</sequence>
<dbReference type="PANTHER" id="PTHR46148">
    <property type="entry name" value="CHROMO DOMAIN-CONTAINING PROTEIN"/>
    <property type="match status" value="1"/>
</dbReference>
<protein>
    <recommendedName>
        <fullName evidence="3">CCHC-type domain-containing protein</fullName>
    </recommendedName>
</protein>
<dbReference type="Gramene" id="C.cajan_48012.t">
    <property type="protein sequence ID" value="C.cajan_48012.t"/>
    <property type="gene ID" value="C.cajan_48012"/>
</dbReference>
<dbReference type="Gene3D" id="4.10.60.10">
    <property type="entry name" value="Zinc finger, CCHC-type"/>
    <property type="match status" value="1"/>
</dbReference>
<accession>A0A151QMU7</accession>
<name>A0A151QMU7_CAJCA</name>
<dbReference type="EMBL" id="KQ485820">
    <property type="protein sequence ID" value="KYP31621.1"/>
    <property type="molecule type" value="Genomic_DNA"/>
</dbReference>
<keyword evidence="5" id="KW-1185">Reference proteome</keyword>
<evidence type="ECO:0000313" key="4">
    <source>
        <dbReference type="EMBL" id="KYP31621.1"/>
    </source>
</evidence>
<dbReference type="AlphaFoldDB" id="A0A151QMU7"/>
<gene>
    <name evidence="4" type="ORF">KK1_047965</name>
</gene>
<keyword evidence="1" id="KW-0863">Zinc-finger</keyword>
<dbReference type="PANTHER" id="PTHR46148:SF60">
    <property type="entry name" value="CHROMO DOMAIN-CONTAINING PROTEIN"/>
    <property type="match status" value="1"/>
</dbReference>
<organism evidence="4 5">
    <name type="scientific">Cajanus cajan</name>
    <name type="common">Pigeon pea</name>
    <name type="synonym">Cajanus indicus</name>
    <dbReference type="NCBI Taxonomy" id="3821"/>
    <lineage>
        <taxon>Eukaryota</taxon>
        <taxon>Viridiplantae</taxon>
        <taxon>Streptophyta</taxon>
        <taxon>Embryophyta</taxon>
        <taxon>Tracheophyta</taxon>
        <taxon>Spermatophyta</taxon>
        <taxon>Magnoliopsida</taxon>
        <taxon>eudicotyledons</taxon>
        <taxon>Gunneridae</taxon>
        <taxon>Pentapetalae</taxon>
        <taxon>rosids</taxon>
        <taxon>fabids</taxon>
        <taxon>Fabales</taxon>
        <taxon>Fabaceae</taxon>
        <taxon>Papilionoideae</taxon>
        <taxon>50 kb inversion clade</taxon>
        <taxon>NPAAA clade</taxon>
        <taxon>indigoferoid/millettioid clade</taxon>
        <taxon>Phaseoleae</taxon>
        <taxon>Cajanus</taxon>
    </lineage>
</organism>
<dbReference type="InterPro" id="IPR056924">
    <property type="entry name" value="SH3_Tf2-1"/>
</dbReference>
<reference evidence="4" key="1">
    <citation type="journal article" date="2012" name="Nat. Biotechnol.">
        <title>Draft genome sequence of pigeonpea (Cajanus cajan), an orphan legume crop of resource-poor farmers.</title>
        <authorList>
            <person name="Varshney R.K."/>
            <person name="Chen W."/>
            <person name="Li Y."/>
            <person name="Bharti A.K."/>
            <person name="Saxena R.K."/>
            <person name="Schlueter J.A."/>
            <person name="Donoghue M.T."/>
            <person name="Azam S."/>
            <person name="Fan G."/>
            <person name="Whaley A.M."/>
            <person name="Farmer A.D."/>
            <person name="Sheridan J."/>
            <person name="Iwata A."/>
            <person name="Tuteja R."/>
            <person name="Penmetsa R.V."/>
            <person name="Wu W."/>
            <person name="Upadhyaya H.D."/>
            <person name="Yang S.P."/>
            <person name="Shah T."/>
            <person name="Saxena K.B."/>
            <person name="Michael T."/>
            <person name="McCombie W.R."/>
            <person name="Yang B."/>
            <person name="Zhang G."/>
            <person name="Yang H."/>
            <person name="Wang J."/>
            <person name="Spillane C."/>
            <person name="Cook D.R."/>
            <person name="May G.D."/>
            <person name="Xu X."/>
            <person name="Jackson S.A."/>
        </authorList>
    </citation>
    <scope>NUCLEOTIDE SEQUENCE [LARGE SCALE GENOMIC DNA]</scope>
</reference>
<dbReference type="GO" id="GO:0003676">
    <property type="term" value="F:nucleic acid binding"/>
    <property type="evidence" value="ECO:0007669"/>
    <property type="project" value="InterPro"/>
</dbReference>
<feature type="region of interest" description="Disordered" evidence="2">
    <location>
        <begin position="149"/>
        <end position="182"/>
    </location>
</feature>
<dbReference type="SMART" id="SM00343">
    <property type="entry name" value="ZnF_C2HC"/>
    <property type="match status" value="1"/>
</dbReference>
<evidence type="ECO:0000256" key="1">
    <source>
        <dbReference type="PROSITE-ProRule" id="PRU00047"/>
    </source>
</evidence>
<dbReference type="Proteomes" id="UP000075243">
    <property type="component" value="Unassembled WGS sequence"/>
</dbReference>
<feature type="domain" description="CCHC-type" evidence="3">
    <location>
        <begin position="212"/>
        <end position="225"/>
    </location>
</feature>
<dbReference type="InterPro" id="IPR001878">
    <property type="entry name" value="Znf_CCHC"/>
</dbReference>
<keyword evidence="1" id="KW-0862">Zinc</keyword>
<dbReference type="Pfam" id="PF03732">
    <property type="entry name" value="Retrotrans_gag"/>
    <property type="match status" value="1"/>
</dbReference>
<dbReference type="GO" id="GO:0008270">
    <property type="term" value="F:zinc ion binding"/>
    <property type="evidence" value="ECO:0007669"/>
    <property type="project" value="UniProtKB-KW"/>
</dbReference>
<dbReference type="InterPro" id="IPR036875">
    <property type="entry name" value="Znf_CCHC_sf"/>
</dbReference>
<dbReference type="InterPro" id="IPR005162">
    <property type="entry name" value="Retrotrans_gag_dom"/>
</dbReference>
<dbReference type="SUPFAM" id="SSF57756">
    <property type="entry name" value="Retrovirus zinc finger-like domains"/>
    <property type="match status" value="1"/>
</dbReference>
<feature type="compositionally biased region" description="Polar residues" evidence="2">
    <location>
        <begin position="171"/>
        <end position="182"/>
    </location>
</feature>
<dbReference type="Pfam" id="PF00098">
    <property type="entry name" value="zf-CCHC"/>
    <property type="match status" value="1"/>
</dbReference>
<evidence type="ECO:0000313" key="5">
    <source>
        <dbReference type="Proteomes" id="UP000075243"/>
    </source>
</evidence>
<evidence type="ECO:0000256" key="2">
    <source>
        <dbReference type="SAM" id="MobiDB-lite"/>
    </source>
</evidence>
<dbReference type="Pfam" id="PF24626">
    <property type="entry name" value="SH3_Tf2-1"/>
    <property type="match status" value="1"/>
</dbReference>
<keyword evidence="1" id="KW-0479">Metal-binding</keyword>
<evidence type="ECO:0000259" key="3">
    <source>
        <dbReference type="PROSITE" id="PS50158"/>
    </source>
</evidence>
<dbReference type="PROSITE" id="PS50158">
    <property type="entry name" value="ZF_CCHC"/>
    <property type="match status" value="1"/>
</dbReference>
<proteinExistence type="predicted"/>